<comment type="caution">
    <text evidence="1">The sequence shown here is derived from an EMBL/GenBank/DDBJ whole genome shotgun (WGS) entry which is preliminary data.</text>
</comment>
<protein>
    <submittedName>
        <fullName evidence="1">Uncharacterized protein</fullName>
    </submittedName>
</protein>
<dbReference type="RefSeq" id="WP_116613127.1">
    <property type="nucleotide sequence ID" value="NZ_QEOB01000015.1"/>
</dbReference>
<organism evidence="1 2">
    <name type="scientific">Paraburkholderia unamae</name>
    <dbReference type="NCBI Taxonomy" id="219649"/>
    <lineage>
        <taxon>Bacteria</taxon>
        <taxon>Pseudomonadati</taxon>
        <taxon>Pseudomonadota</taxon>
        <taxon>Betaproteobacteria</taxon>
        <taxon>Burkholderiales</taxon>
        <taxon>Burkholderiaceae</taxon>
        <taxon>Paraburkholderia</taxon>
    </lineage>
</organism>
<dbReference type="Proteomes" id="UP000245712">
    <property type="component" value="Unassembled WGS sequence"/>
</dbReference>
<proteinExistence type="predicted"/>
<keyword evidence="2" id="KW-1185">Reference proteome</keyword>
<evidence type="ECO:0000313" key="2">
    <source>
        <dbReference type="Proteomes" id="UP000245712"/>
    </source>
</evidence>
<sequence length="60" mass="6571">MVLKLEYIVDAIKALQAAELVLTKDEFIPRSQAQTQCLIARAMLESAIGNEVIAVPEVQS</sequence>
<evidence type="ECO:0000313" key="1">
    <source>
        <dbReference type="EMBL" id="PVX77200.1"/>
    </source>
</evidence>
<accession>A0ABX5KJQ3</accession>
<reference evidence="1 2" key="1">
    <citation type="submission" date="2018-05" db="EMBL/GenBank/DDBJ databases">
        <title>Genomic Encyclopedia of Type Strains, Phase IV (KMG-V): Genome sequencing to study the core and pangenomes of soil and plant-associated prokaryotes.</title>
        <authorList>
            <person name="Whitman W."/>
        </authorList>
    </citation>
    <scope>NUCLEOTIDE SEQUENCE [LARGE SCALE GENOMIC DNA]</scope>
    <source>
        <strain evidence="1 2">SCZa-39</strain>
    </source>
</reference>
<name>A0ABX5KJQ3_9BURK</name>
<dbReference type="EMBL" id="QEOB01000015">
    <property type="protein sequence ID" value="PVX77200.1"/>
    <property type="molecule type" value="Genomic_DNA"/>
</dbReference>
<gene>
    <name evidence="1" type="ORF">C7402_115259</name>
</gene>